<evidence type="ECO:0000313" key="2">
    <source>
        <dbReference type="EMBL" id="TQJ07857.1"/>
    </source>
</evidence>
<dbReference type="OrthoDB" id="370326at2"/>
<feature type="transmembrane region" description="Helical" evidence="1">
    <location>
        <begin position="224"/>
        <end position="256"/>
    </location>
</feature>
<feature type="transmembrane region" description="Helical" evidence="1">
    <location>
        <begin position="74"/>
        <end position="92"/>
    </location>
</feature>
<feature type="transmembrane region" description="Helical" evidence="1">
    <location>
        <begin position="156"/>
        <end position="178"/>
    </location>
</feature>
<organism evidence="2 3">
    <name type="scientific">Lapillicoccus jejuensis</name>
    <dbReference type="NCBI Taxonomy" id="402171"/>
    <lineage>
        <taxon>Bacteria</taxon>
        <taxon>Bacillati</taxon>
        <taxon>Actinomycetota</taxon>
        <taxon>Actinomycetes</taxon>
        <taxon>Micrococcales</taxon>
        <taxon>Intrasporangiaceae</taxon>
        <taxon>Lapillicoccus</taxon>
    </lineage>
</organism>
<keyword evidence="1" id="KW-0472">Membrane</keyword>
<evidence type="ECO:0000313" key="3">
    <source>
        <dbReference type="Proteomes" id="UP000317893"/>
    </source>
</evidence>
<feature type="transmembrane region" description="Helical" evidence="1">
    <location>
        <begin position="99"/>
        <end position="121"/>
    </location>
</feature>
<dbReference type="Proteomes" id="UP000317893">
    <property type="component" value="Unassembled WGS sequence"/>
</dbReference>
<dbReference type="AlphaFoldDB" id="A0A542DXP9"/>
<feature type="transmembrane region" description="Helical" evidence="1">
    <location>
        <begin position="6"/>
        <end position="28"/>
    </location>
</feature>
<keyword evidence="1" id="KW-1133">Transmembrane helix</keyword>
<evidence type="ECO:0000256" key="1">
    <source>
        <dbReference type="SAM" id="Phobius"/>
    </source>
</evidence>
<dbReference type="RefSeq" id="WP_141847170.1">
    <property type="nucleotide sequence ID" value="NZ_BAAAPR010000017.1"/>
</dbReference>
<gene>
    <name evidence="2" type="ORF">FB458_0928</name>
</gene>
<sequence>MLGWTTTVAAAAAVLAIPLLVVTGTSSLLTGRADGRPRARLGTDARRLLRLTASVLVVAGVAGVGFVAASHSQAWSALHPLALGTAACVLLLARGDLRLWTATAVLLVPAVLVATVLARALGHVYVADPGTWGGARLLVGWLGAAGNPVDPAHGDAVTAFVTLGTGLPYAVALAAAWRATRPSVRRLERVALLCAVVACGTSVVGTGVTALAVVVGGARLGVPLGLLVVALLAALVLVLPVATAAGATLVTLLPWVRELPDLLRLEPQEDLDERRRLPADGSLRSLGSFVTGHAPWARHLFVVSAVLGVLGLTVLSLGQRAVVGDPHAHEVDYVRVSDVTPLPARAVSAFAAPGGATWVLTRDHRLVALDPRTGAYGAASVPAAVVAPLPKAAGALVVTPGSLPQLLLVTDLGKPVPVTGFGRGTTVSVTAGTTSYAVDSAGTAAVLDDRHRLVRVVHLGPTDVVTIRGGDVWTLARTGTPASGEQWTAVRHRPNDLREVGRVPATRTGSVVAWGDTAPLRWDLGLGRFVDAAAADRGWLTTTGGAVEQALGASRTTYRLPYDRVAGVVGHGGTTWAVVDDDGSAPVHATPRSYVVRWADPLTTP</sequence>
<feature type="transmembrane region" description="Helical" evidence="1">
    <location>
        <begin position="48"/>
        <end position="68"/>
    </location>
</feature>
<keyword evidence="3" id="KW-1185">Reference proteome</keyword>
<protein>
    <submittedName>
        <fullName evidence="2">Uncharacterized protein</fullName>
    </submittedName>
</protein>
<reference evidence="2 3" key="1">
    <citation type="submission" date="2019-06" db="EMBL/GenBank/DDBJ databases">
        <title>Sequencing the genomes of 1000 actinobacteria strains.</title>
        <authorList>
            <person name="Klenk H.-P."/>
        </authorList>
    </citation>
    <scope>NUCLEOTIDE SEQUENCE [LARGE SCALE GENOMIC DNA]</scope>
    <source>
        <strain evidence="2 3">DSM 18607</strain>
    </source>
</reference>
<comment type="caution">
    <text evidence="2">The sequence shown here is derived from an EMBL/GenBank/DDBJ whole genome shotgun (WGS) entry which is preliminary data.</text>
</comment>
<feature type="transmembrane region" description="Helical" evidence="1">
    <location>
        <begin position="190"/>
        <end position="218"/>
    </location>
</feature>
<accession>A0A542DXP9</accession>
<name>A0A542DXP9_9MICO</name>
<dbReference type="EMBL" id="VFMN01000001">
    <property type="protein sequence ID" value="TQJ07857.1"/>
    <property type="molecule type" value="Genomic_DNA"/>
</dbReference>
<keyword evidence="1" id="KW-0812">Transmembrane</keyword>
<proteinExistence type="predicted"/>
<feature type="transmembrane region" description="Helical" evidence="1">
    <location>
        <begin position="300"/>
        <end position="318"/>
    </location>
</feature>